<keyword evidence="2 4" id="KW-0472">Membrane</keyword>
<dbReference type="Gene3D" id="3.30.1330.60">
    <property type="entry name" value="OmpA-like domain"/>
    <property type="match status" value="1"/>
</dbReference>
<comment type="subcellular location">
    <subcellularLocation>
        <location evidence="1">Cell outer membrane</location>
    </subcellularLocation>
</comment>
<comment type="caution">
    <text evidence="7">The sequence shown here is derived from an EMBL/GenBank/DDBJ whole genome shotgun (WGS) entry which is preliminary data.</text>
</comment>
<dbReference type="PANTHER" id="PTHR30329:SF21">
    <property type="entry name" value="LIPOPROTEIN YIAD-RELATED"/>
    <property type="match status" value="1"/>
</dbReference>
<dbReference type="PANTHER" id="PTHR30329">
    <property type="entry name" value="STATOR ELEMENT OF FLAGELLAR MOTOR COMPLEX"/>
    <property type="match status" value="1"/>
</dbReference>
<feature type="signal peptide" evidence="5">
    <location>
        <begin position="1"/>
        <end position="21"/>
    </location>
</feature>
<feature type="chain" id="PRO_5020631972" evidence="5">
    <location>
        <begin position="22"/>
        <end position="319"/>
    </location>
</feature>
<dbReference type="OrthoDB" id="9792021at2"/>
<dbReference type="RefSeq" id="WP_132951606.1">
    <property type="nucleotide sequence ID" value="NZ_SLXU01000008.1"/>
</dbReference>
<evidence type="ECO:0000256" key="2">
    <source>
        <dbReference type="ARBA" id="ARBA00023136"/>
    </source>
</evidence>
<keyword evidence="8" id="KW-1185">Reference proteome</keyword>
<evidence type="ECO:0000313" key="7">
    <source>
        <dbReference type="EMBL" id="TCP60721.1"/>
    </source>
</evidence>
<evidence type="ECO:0000256" key="3">
    <source>
        <dbReference type="ARBA" id="ARBA00023237"/>
    </source>
</evidence>
<dbReference type="InterPro" id="IPR050330">
    <property type="entry name" value="Bact_OuterMem_StrucFunc"/>
</dbReference>
<dbReference type="PRINTS" id="PR01021">
    <property type="entry name" value="OMPADOMAIN"/>
</dbReference>
<dbReference type="InterPro" id="IPR006665">
    <property type="entry name" value="OmpA-like"/>
</dbReference>
<proteinExistence type="predicted"/>
<evidence type="ECO:0000256" key="1">
    <source>
        <dbReference type="ARBA" id="ARBA00004442"/>
    </source>
</evidence>
<dbReference type="PROSITE" id="PS51123">
    <property type="entry name" value="OMPA_2"/>
    <property type="match status" value="1"/>
</dbReference>
<sequence>MRRRALTMALGLALAASGVGAAGLDWPAEAVLAADETVTLDSVQIPVGPFDGTGVATIRAEGTIARQVWQQPLEGRSSLQLLAPLRAQLQAQDFQTIYECATEVCGGFDFRFATDTLPEPQMHVDLGDFRFLSARRLSAGVPEYITLMVSRSASRGFVQITSITAQASDATGPGGRHGQPRPTLSDTAWASDTGTDLVARLTLDGHAVLDDLAFATGATELETGPFVPLEALAAYLNANPARKVVLVGHTDAEGGLEGNIALSRRRAEAVRRYLLDRLDVAAAQVSAEGVGYLAPRDDNLTEAGRRQNRRVEVVLLGKE</sequence>
<keyword evidence="5" id="KW-0732">Signal</keyword>
<evidence type="ECO:0000256" key="4">
    <source>
        <dbReference type="PROSITE-ProRule" id="PRU00473"/>
    </source>
</evidence>
<name>A0A4R2RLU7_9RHOB</name>
<reference evidence="7 8" key="1">
    <citation type="submission" date="2019-03" db="EMBL/GenBank/DDBJ databases">
        <title>Genomic Encyclopedia of Type Strains, Phase IV (KMG-IV): sequencing the most valuable type-strain genomes for metagenomic binning, comparative biology and taxonomic classification.</title>
        <authorList>
            <person name="Goeker M."/>
        </authorList>
    </citation>
    <scope>NUCLEOTIDE SEQUENCE [LARGE SCALE GENOMIC DNA]</scope>
    <source>
        <strain evidence="7 8">DSM 24766</strain>
    </source>
</reference>
<evidence type="ECO:0000259" key="6">
    <source>
        <dbReference type="PROSITE" id="PS51123"/>
    </source>
</evidence>
<evidence type="ECO:0000313" key="8">
    <source>
        <dbReference type="Proteomes" id="UP000295050"/>
    </source>
</evidence>
<dbReference type="EMBL" id="SLXU01000008">
    <property type="protein sequence ID" value="TCP60721.1"/>
    <property type="molecule type" value="Genomic_DNA"/>
</dbReference>
<organism evidence="7 8">
    <name type="scientific">Rhodovulum bhavnagarense</name>
    <dbReference type="NCBI Taxonomy" id="992286"/>
    <lineage>
        <taxon>Bacteria</taxon>
        <taxon>Pseudomonadati</taxon>
        <taxon>Pseudomonadota</taxon>
        <taxon>Alphaproteobacteria</taxon>
        <taxon>Rhodobacterales</taxon>
        <taxon>Paracoccaceae</taxon>
        <taxon>Rhodovulum</taxon>
    </lineage>
</organism>
<dbReference type="CDD" id="cd07185">
    <property type="entry name" value="OmpA_C-like"/>
    <property type="match status" value="1"/>
</dbReference>
<dbReference type="SUPFAM" id="SSF103088">
    <property type="entry name" value="OmpA-like"/>
    <property type="match status" value="1"/>
</dbReference>
<dbReference type="InterPro" id="IPR036737">
    <property type="entry name" value="OmpA-like_sf"/>
</dbReference>
<gene>
    <name evidence="7" type="ORF">EV663_10880</name>
</gene>
<dbReference type="AlphaFoldDB" id="A0A4R2RLU7"/>
<accession>A0A4R2RLU7</accession>
<evidence type="ECO:0000256" key="5">
    <source>
        <dbReference type="SAM" id="SignalP"/>
    </source>
</evidence>
<dbReference type="GO" id="GO:0009279">
    <property type="term" value="C:cell outer membrane"/>
    <property type="evidence" value="ECO:0007669"/>
    <property type="project" value="UniProtKB-SubCell"/>
</dbReference>
<dbReference type="Proteomes" id="UP000295050">
    <property type="component" value="Unassembled WGS sequence"/>
</dbReference>
<dbReference type="Pfam" id="PF00691">
    <property type="entry name" value="OmpA"/>
    <property type="match status" value="1"/>
</dbReference>
<dbReference type="InterPro" id="IPR006664">
    <property type="entry name" value="OMP_bac"/>
</dbReference>
<keyword evidence="3" id="KW-0998">Cell outer membrane</keyword>
<protein>
    <submittedName>
        <fullName evidence="7">OOP family OmpA-OmpF porin</fullName>
    </submittedName>
</protein>
<feature type="domain" description="OmpA-like" evidence="6">
    <location>
        <begin position="201"/>
        <end position="319"/>
    </location>
</feature>